<evidence type="ECO:0000256" key="3">
    <source>
        <dbReference type="ARBA" id="ARBA00022676"/>
    </source>
</evidence>
<sequence>MTRALIAAAGTGGHVFPALAVAKQLQHNGWQVDWLGTEEGRLESRVVPANGINLHRIAMTGVRGHGLLRLVKAPLLLASAVRQCQRLLKQLRPDIVVTFGGYVCAPLGIAAKLAGIPLLVHEQNAVPGMTTRLLAPIATVVMAGLPLRKKVIKRAQWVGNPLRRDIEQLAQRPLPDSASGHPIKLLVVGGSLGAQVLNEVVPEALQNIEQQLTGTHQCGEGKAETVTARYQQLNRQPLQVVEFIDDMAAAYDAADLVICRAGALTVSELAALGKPAIFVPLPHAVDDHQTENARVMVEAGAARLIPQAELTAASLAKELQSLLQQPQQLWKMARFARQCARPDATEAVAQLCIDAVRNRAA</sequence>
<keyword evidence="1 10" id="KW-1003">Cell membrane</keyword>
<comment type="similarity">
    <text evidence="10">Belongs to the glycosyltransferase 28 family. MurG subfamily.</text>
</comment>
<feature type="binding site" evidence="10">
    <location>
        <position position="124"/>
    </location>
    <ligand>
        <name>UDP-N-acetyl-alpha-D-glucosamine</name>
        <dbReference type="ChEBI" id="CHEBI:57705"/>
    </ligand>
</feature>
<comment type="subcellular location">
    <subcellularLocation>
        <location evidence="10">Cell membrane</location>
        <topology evidence="10">Peripheral membrane protein</topology>
        <orientation evidence="10">Cytoplasmic side</orientation>
    </subcellularLocation>
</comment>
<comment type="catalytic activity">
    <reaction evidence="10">
        <text>di-trans,octa-cis-undecaprenyl diphospho-N-acetyl-alpha-D-muramoyl-L-alanyl-D-glutamyl-meso-2,6-diaminopimeloyl-D-alanyl-D-alanine + UDP-N-acetyl-alpha-D-glucosamine = di-trans,octa-cis-undecaprenyl diphospho-[N-acetyl-alpha-D-glucosaminyl-(1-&gt;4)]-N-acetyl-alpha-D-muramoyl-L-alanyl-D-glutamyl-meso-2,6-diaminopimeloyl-D-alanyl-D-alanine + UDP + H(+)</text>
        <dbReference type="Rhea" id="RHEA:31227"/>
        <dbReference type="ChEBI" id="CHEBI:15378"/>
        <dbReference type="ChEBI" id="CHEBI:57705"/>
        <dbReference type="ChEBI" id="CHEBI:58223"/>
        <dbReference type="ChEBI" id="CHEBI:61387"/>
        <dbReference type="ChEBI" id="CHEBI:61388"/>
        <dbReference type="EC" id="2.4.1.227"/>
    </reaction>
</comment>
<evidence type="ECO:0000256" key="8">
    <source>
        <dbReference type="ARBA" id="ARBA00023306"/>
    </source>
</evidence>
<keyword evidence="3 10" id="KW-0328">Glycosyltransferase</keyword>
<dbReference type="EMBL" id="PIPS01000001">
    <property type="protein sequence ID" value="RUO45341.1"/>
    <property type="molecule type" value="Genomic_DNA"/>
</dbReference>
<keyword evidence="6 10" id="KW-0573">Peptidoglycan synthesis</keyword>
<dbReference type="GO" id="GO:0071555">
    <property type="term" value="P:cell wall organization"/>
    <property type="evidence" value="ECO:0007669"/>
    <property type="project" value="UniProtKB-KW"/>
</dbReference>
<dbReference type="InterPro" id="IPR007235">
    <property type="entry name" value="Glyco_trans_28_C"/>
</dbReference>
<evidence type="ECO:0000313" key="13">
    <source>
        <dbReference type="EMBL" id="RUO45341.1"/>
    </source>
</evidence>
<keyword evidence="7 10" id="KW-0472">Membrane</keyword>
<name>A0AA94EH10_9GAMM</name>
<dbReference type="RefSeq" id="WP_105305602.1">
    <property type="nucleotide sequence ID" value="NZ_PIPS01000001.1"/>
</dbReference>
<evidence type="ECO:0000256" key="5">
    <source>
        <dbReference type="ARBA" id="ARBA00022960"/>
    </source>
</evidence>
<dbReference type="NCBIfam" id="TIGR01133">
    <property type="entry name" value="murG"/>
    <property type="match status" value="1"/>
</dbReference>
<keyword evidence="14" id="KW-1185">Reference proteome</keyword>
<feature type="domain" description="Glycosyl transferase family 28 C-terminal" evidence="12">
    <location>
        <begin position="185"/>
        <end position="339"/>
    </location>
</feature>
<feature type="binding site" evidence="10">
    <location>
        <position position="191"/>
    </location>
    <ligand>
        <name>UDP-N-acetyl-alpha-D-glucosamine</name>
        <dbReference type="ChEBI" id="CHEBI:57705"/>
    </ligand>
</feature>
<dbReference type="GO" id="GO:0005886">
    <property type="term" value="C:plasma membrane"/>
    <property type="evidence" value="ECO:0007669"/>
    <property type="project" value="UniProtKB-SubCell"/>
</dbReference>
<feature type="binding site" evidence="10">
    <location>
        <position position="289"/>
    </location>
    <ligand>
        <name>UDP-N-acetyl-alpha-D-glucosamine</name>
        <dbReference type="ChEBI" id="CHEBI:57705"/>
    </ligand>
</feature>
<dbReference type="CDD" id="cd03785">
    <property type="entry name" value="GT28_MurG"/>
    <property type="match status" value="1"/>
</dbReference>
<feature type="binding site" evidence="10">
    <location>
        <position position="244"/>
    </location>
    <ligand>
        <name>UDP-N-acetyl-alpha-D-glucosamine</name>
        <dbReference type="ChEBI" id="CHEBI:57705"/>
    </ligand>
</feature>
<dbReference type="Proteomes" id="UP000286680">
    <property type="component" value="Unassembled WGS sequence"/>
</dbReference>
<evidence type="ECO:0000256" key="4">
    <source>
        <dbReference type="ARBA" id="ARBA00022679"/>
    </source>
</evidence>
<dbReference type="GO" id="GO:0009252">
    <property type="term" value="P:peptidoglycan biosynthetic process"/>
    <property type="evidence" value="ECO:0007669"/>
    <property type="project" value="UniProtKB-UniRule"/>
</dbReference>
<evidence type="ECO:0000313" key="14">
    <source>
        <dbReference type="Proteomes" id="UP000286680"/>
    </source>
</evidence>
<dbReference type="GO" id="GO:0005975">
    <property type="term" value="P:carbohydrate metabolic process"/>
    <property type="evidence" value="ECO:0007669"/>
    <property type="project" value="InterPro"/>
</dbReference>
<dbReference type="PANTHER" id="PTHR21015:SF22">
    <property type="entry name" value="GLYCOSYLTRANSFERASE"/>
    <property type="match status" value="1"/>
</dbReference>
<keyword evidence="5 10" id="KW-0133">Cell shape</keyword>
<dbReference type="Gene3D" id="3.40.50.2000">
    <property type="entry name" value="Glycogen Phosphorylase B"/>
    <property type="match status" value="2"/>
</dbReference>
<evidence type="ECO:0000259" key="12">
    <source>
        <dbReference type="Pfam" id="PF04101"/>
    </source>
</evidence>
<dbReference type="GO" id="GO:0051301">
    <property type="term" value="P:cell division"/>
    <property type="evidence" value="ECO:0007669"/>
    <property type="project" value="UniProtKB-KW"/>
</dbReference>
<evidence type="ECO:0000256" key="2">
    <source>
        <dbReference type="ARBA" id="ARBA00022618"/>
    </source>
</evidence>
<dbReference type="InterPro" id="IPR006009">
    <property type="entry name" value="GlcNAc_MurG"/>
</dbReference>
<feature type="binding site" evidence="10">
    <location>
        <begin position="11"/>
        <end position="13"/>
    </location>
    <ligand>
        <name>UDP-N-acetyl-alpha-D-glucosamine</name>
        <dbReference type="ChEBI" id="CHEBI:57705"/>
    </ligand>
</feature>
<organism evidence="13 14">
    <name type="scientific">Idiomarina aquatica</name>
    <dbReference type="NCBI Taxonomy" id="1327752"/>
    <lineage>
        <taxon>Bacteria</taxon>
        <taxon>Pseudomonadati</taxon>
        <taxon>Pseudomonadota</taxon>
        <taxon>Gammaproteobacteria</taxon>
        <taxon>Alteromonadales</taxon>
        <taxon>Idiomarinaceae</taxon>
        <taxon>Idiomarina</taxon>
    </lineage>
</organism>
<accession>A0AA94EH10</accession>
<reference evidence="14" key="1">
    <citation type="journal article" date="2018" name="Front. Microbiol.">
        <title>Genome-Based Analysis Reveals the Taxonomy and Diversity of the Family Idiomarinaceae.</title>
        <authorList>
            <person name="Liu Y."/>
            <person name="Lai Q."/>
            <person name="Shao Z."/>
        </authorList>
    </citation>
    <scope>NUCLEOTIDE SEQUENCE [LARGE SCALE GENOMIC DNA]</scope>
    <source>
        <strain evidence="14">SN-14</strain>
    </source>
</reference>
<dbReference type="HAMAP" id="MF_00033">
    <property type="entry name" value="MurG"/>
    <property type="match status" value="1"/>
</dbReference>
<evidence type="ECO:0000259" key="11">
    <source>
        <dbReference type="Pfam" id="PF03033"/>
    </source>
</evidence>
<keyword evidence="2 10" id="KW-0132">Cell division</keyword>
<dbReference type="GO" id="GO:0008360">
    <property type="term" value="P:regulation of cell shape"/>
    <property type="evidence" value="ECO:0007669"/>
    <property type="project" value="UniProtKB-KW"/>
</dbReference>
<dbReference type="PANTHER" id="PTHR21015">
    <property type="entry name" value="UDP-N-ACETYLGLUCOSAMINE--N-ACETYLMURAMYL-(PENTAPEPTIDE) PYROPHOSPHORYL-UNDECAPRENOL N-ACETYLGLUCOSAMINE TRANSFERASE 1"/>
    <property type="match status" value="1"/>
</dbReference>
<keyword evidence="8 10" id="KW-0131">Cell cycle</keyword>
<dbReference type="GO" id="GO:0050511">
    <property type="term" value="F:undecaprenyldiphospho-muramoylpentapeptide beta-N-acetylglucosaminyltransferase activity"/>
    <property type="evidence" value="ECO:0007669"/>
    <property type="project" value="UniProtKB-UniRule"/>
</dbReference>
<protein>
    <recommendedName>
        <fullName evidence="10">UDP-N-acetylglucosamine--N-acetylmuramyl-(pentapeptide) pyrophosphoryl-undecaprenol N-acetylglucosamine transferase</fullName>
        <ecNumber evidence="10">2.4.1.227</ecNumber>
    </recommendedName>
    <alternativeName>
        <fullName evidence="10">Undecaprenyl-PP-MurNAc-pentapeptide-UDPGlcNAc GlcNAc transferase</fullName>
    </alternativeName>
</protein>
<evidence type="ECO:0000256" key="7">
    <source>
        <dbReference type="ARBA" id="ARBA00023136"/>
    </source>
</evidence>
<comment type="pathway">
    <text evidence="10">Cell wall biogenesis; peptidoglycan biosynthesis.</text>
</comment>
<dbReference type="Pfam" id="PF04101">
    <property type="entry name" value="Glyco_tran_28_C"/>
    <property type="match status" value="1"/>
</dbReference>
<feature type="domain" description="Glycosyltransferase family 28 N-terminal" evidence="11">
    <location>
        <begin position="5"/>
        <end position="142"/>
    </location>
</feature>
<dbReference type="EC" id="2.4.1.227" evidence="10"/>
<evidence type="ECO:0000256" key="10">
    <source>
        <dbReference type="HAMAP-Rule" id="MF_00033"/>
    </source>
</evidence>
<keyword evidence="4 10" id="KW-0808">Transferase</keyword>
<gene>
    <name evidence="10 13" type="primary">murG</name>
    <name evidence="13" type="ORF">CWE23_04860</name>
</gene>
<feature type="binding site" evidence="10">
    <location>
        <begin position="263"/>
        <end position="268"/>
    </location>
    <ligand>
        <name>UDP-N-acetyl-alpha-D-glucosamine</name>
        <dbReference type="ChEBI" id="CHEBI:57705"/>
    </ligand>
</feature>
<dbReference type="InterPro" id="IPR004276">
    <property type="entry name" value="GlycoTrans_28_N"/>
</dbReference>
<dbReference type="Pfam" id="PF03033">
    <property type="entry name" value="Glyco_transf_28"/>
    <property type="match status" value="1"/>
</dbReference>
<keyword evidence="9 10" id="KW-0961">Cell wall biogenesis/degradation</keyword>
<comment type="function">
    <text evidence="10">Cell wall formation. Catalyzes the transfer of a GlcNAc subunit on undecaprenyl-pyrophosphoryl-MurNAc-pentapeptide (lipid intermediate I) to form undecaprenyl-pyrophosphoryl-MurNAc-(pentapeptide)GlcNAc (lipid intermediate II).</text>
</comment>
<feature type="binding site" evidence="10">
    <location>
        <position position="163"/>
    </location>
    <ligand>
        <name>UDP-N-acetyl-alpha-D-glucosamine</name>
        <dbReference type="ChEBI" id="CHEBI:57705"/>
    </ligand>
</feature>
<comment type="caution">
    <text evidence="13">The sequence shown here is derived from an EMBL/GenBank/DDBJ whole genome shotgun (WGS) entry which is preliminary data.</text>
</comment>
<evidence type="ECO:0000256" key="9">
    <source>
        <dbReference type="ARBA" id="ARBA00023316"/>
    </source>
</evidence>
<evidence type="ECO:0000256" key="1">
    <source>
        <dbReference type="ARBA" id="ARBA00022475"/>
    </source>
</evidence>
<proteinExistence type="inferred from homology"/>
<dbReference type="SUPFAM" id="SSF53756">
    <property type="entry name" value="UDP-Glycosyltransferase/glycogen phosphorylase"/>
    <property type="match status" value="1"/>
</dbReference>
<evidence type="ECO:0000256" key="6">
    <source>
        <dbReference type="ARBA" id="ARBA00022984"/>
    </source>
</evidence>
<dbReference type="AlphaFoldDB" id="A0AA94EH10"/>